<accession>A0A8J5KVS8</accession>
<comment type="similarity">
    <text evidence="1">Belongs to the group II decarboxylase family.</text>
</comment>
<sequence length="150" mass="17001">MENCTENMKVLKAGIEATERFEIVSKAVGVPLVAFSLRDTSKYTVCDISESLRRFGWIVPACTMPADAEHVAVLRVVIREDFSRSLADRLVTDIGKVSMDLDHRWTRTSVIAHVQAEEHPERPDFSKSIREITSRRKALVRRNRKTSGVC</sequence>
<dbReference type="Gene3D" id="3.90.1150.160">
    <property type="match status" value="1"/>
</dbReference>
<name>A0A8J5KVS8_ZINOF</name>
<keyword evidence="3" id="KW-1185">Reference proteome</keyword>
<dbReference type="GO" id="GO:0004351">
    <property type="term" value="F:glutamate decarboxylase activity"/>
    <property type="evidence" value="ECO:0007669"/>
    <property type="project" value="InterPro"/>
</dbReference>
<dbReference type="GO" id="GO:0006538">
    <property type="term" value="P:L-glutamate catabolic process"/>
    <property type="evidence" value="ECO:0007669"/>
    <property type="project" value="TreeGrafter"/>
</dbReference>
<dbReference type="GO" id="GO:0005829">
    <property type="term" value="C:cytosol"/>
    <property type="evidence" value="ECO:0007669"/>
    <property type="project" value="TreeGrafter"/>
</dbReference>
<protein>
    <recommendedName>
        <fullName evidence="4">Glutamate decarboxylase</fullName>
    </recommendedName>
</protein>
<dbReference type="InterPro" id="IPR010107">
    <property type="entry name" value="Glutamate_decarboxylase"/>
</dbReference>
<reference evidence="2 3" key="1">
    <citation type="submission" date="2020-08" db="EMBL/GenBank/DDBJ databases">
        <title>Plant Genome Project.</title>
        <authorList>
            <person name="Zhang R.-G."/>
        </authorList>
    </citation>
    <scope>NUCLEOTIDE SEQUENCE [LARGE SCALE GENOMIC DNA]</scope>
    <source>
        <tissue evidence="2">Rhizome</tissue>
    </source>
</reference>
<evidence type="ECO:0000256" key="1">
    <source>
        <dbReference type="ARBA" id="ARBA00009533"/>
    </source>
</evidence>
<comment type="caution">
    <text evidence="2">The sequence shown here is derived from an EMBL/GenBank/DDBJ whole genome shotgun (WGS) entry which is preliminary data.</text>
</comment>
<dbReference type="PANTHER" id="PTHR43321:SF16">
    <property type="entry name" value="GLUTAMATE DECARBOXYLASE"/>
    <property type="match status" value="1"/>
</dbReference>
<dbReference type="AlphaFoldDB" id="A0A8J5KVS8"/>
<dbReference type="FunFam" id="3.90.1150.160:FF:000001">
    <property type="entry name" value="Glutamate decarboxylase"/>
    <property type="match status" value="1"/>
</dbReference>
<proteinExistence type="inferred from homology"/>
<organism evidence="2 3">
    <name type="scientific">Zingiber officinale</name>
    <name type="common">Ginger</name>
    <name type="synonym">Amomum zingiber</name>
    <dbReference type="NCBI Taxonomy" id="94328"/>
    <lineage>
        <taxon>Eukaryota</taxon>
        <taxon>Viridiplantae</taxon>
        <taxon>Streptophyta</taxon>
        <taxon>Embryophyta</taxon>
        <taxon>Tracheophyta</taxon>
        <taxon>Spermatophyta</taxon>
        <taxon>Magnoliopsida</taxon>
        <taxon>Liliopsida</taxon>
        <taxon>Zingiberales</taxon>
        <taxon>Zingiberaceae</taxon>
        <taxon>Zingiber</taxon>
    </lineage>
</organism>
<dbReference type="PANTHER" id="PTHR43321">
    <property type="entry name" value="GLUTAMATE DECARBOXYLASE"/>
    <property type="match status" value="1"/>
</dbReference>
<dbReference type="SUPFAM" id="SSF53383">
    <property type="entry name" value="PLP-dependent transferases"/>
    <property type="match status" value="1"/>
</dbReference>
<evidence type="ECO:0000313" key="2">
    <source>
        <dbReference type="EMBL" id="KAG6498099.1"/>
    </source>
</evidence>
<dbReference type="Proteomes" id="UP000734854">
    <property type="component" value="Unassembled WGS sequence"/>
</dbReference>
<dbReference type="EMBL" id="JACMSC010000012">
    <property type="protein sequence ID" value="KAG6498099.1"/>
    <property type="molecule type" value="Genomic_DNA"/>
</dbReference>
<evidence type="ECO:0000313" key="3">
    <source>
        <dbReference type="Proteomes" id="UP000734854"/>
    </source>
</evidence>
<dbReference type="InterPro" id="IPR015424">
    <property type="entry name" value="PyrdxlP-dep_Trfase"/>
</dbReference>
<gene>
    <name evidence="2" type="ORF">ZIOFF_046008</name>
</gene>
<dbReference type="GO" id="GO:0030170">
    <property type="term" value="F:pyridoxal phosphate binding"/>
    <property type="evidence" value="ECO:0007669"/>
    <property type="project" value="InterPro"/>
</dbReference>
<evidence type="ECO:0008006" key="4">
    <source>
        <dbReference type="Google" id="ProtNLM"/>
    </source>
</evidence>